<protein>
    <submittedName>
        <fullName evidence="1">Uncharacterized protein</fullName>
    </submittedName>
</protein>
<reference evidence="1" key="1">
    <citation type="journal article" date="2017" name="Appl. Environ. Microbiol.">
        <title>Molecular characterization of an Endozoicomonas-like organism causing infection in king scallop Pecten maximus L.</title>
        <authorList>
            <person name="Cano I."/>
            <person name="van Aerle R."/>
            <person name="Ross S."/>
            <person name="Verner-Jeffreys D.W."/>
            <person name="Paley R.K."/>
            <person name="Rimmer G."/>
            <person name="Ryder D."/>
            <person name="Hooper P."/>
            <person name="Stone D."/>
            <person name="Feist S.W."/>
        </authorList>
    </citation>
    <scope>NUCLEOTIDE SEQUENCE</scope>
</reference>
<sequence length="130" mass="14788">MAEKPVTAGELRHPVLIQRPATGEGIPYGETLWQDVATRRAYVRPASVREIFVAQGFIGQQDRVFVIRYEPLFHDLDHRWRLLFRGNVHAVTGVTNRYDRWLKVQTRRTDAGQETPVAELAAGVLPELLG</sequence>
<accession>A0A2H9TBX4</accession>
<name>A0A2H9TBX4_9ZZZZ</name>
<dbReference type="Pfam" id="PF05521">
    <property type="entry name" value="Phage_HCP"/>
    <property type="match status" value="1"/>
</dbReference>
<dbReference type="InterPro" id="IPR038666">
    <property type="entry name" value="SSP1_head-tail_sf"/>
</dbReference>
<dbReference type="AlphaFoldDB" id="A0A2H9TBX4"/>
<comment type="caution">
    <text evidence="1">The sequence shown here is derived from an EMBL/GenBank/DDBJ whole genome shotgun (WGS) entry which is preliminary data.</text>
</comment>
<dbReference type="Gene3D" id="2.40.10.270">
    <property type="entry name" value="Bacteriophage SPP1 head-tail adaptor protein"/>
    <property type="match status" value="1"/>
</dbReference>
<dbReference type="InterPro" id="IPR008767">
    <property type="entry name" value="Phage_SPP1_head-tail_adaptor"/>
</dbReference>
<evidence type="ECO:0000313" key="1">
    <source>
        <dbReference type="EMBL" id="PJE80689.1"/>
    </source>
</evidence>
<gene>
    <name evidence="1" type="ORF">CI610_00350</name>
</gene>
<organism evidence="1">
    <name type="scientific">invertebrate metagenome</name>
    <dbReference type="NCBI Taxonomy" id="1711999"/>
    <lineage>
        <taxon>unclassified sequences</taxon>
        <taxon>metagenomes</taxon>
        <taxon>organismal metagenomes</taxon>
    </lineage>
</organism>
<dbReference type="EMBL" id="NSIT01000009">
    <property type="protein sequence ID" value="PJE80689.1"/>
    <property type="molecule type" value="Genomic_DNA"/>
</dbReference>
<proteinExistence type="predicted"/>